<gene>
    <name evidence="1" type="ORF">PGLA2088_LOCUS14353</name>
</gene>
<accession>A0A813J1K0</accession>
<proteinExistence type="predicted"/>
<dbReference type="PROSITE" id="PS51257">
    <property type="entry name" value="PROKAR_LIPOPROTEIN"/>
    <property type="match status" value="1"/>
</dbReference>
<dbReference type="Proteomes" id="UP000626109">
    <property type="component" value="Unassembled WGS sequence"/>
</dbReference>
<evidence type="ECO:0000313" key="1">
    <source>
        <dbReference type="EMBL" id="CAE8660945.1"/>
    </source>
</evidence>
<comment type="caution">
    <text evidence="1">The sequence shown here is derived from an EMBL/GenBank/DDBJ whole genome shotgun (WGS) entry which is preliminary data.</text>
</comment>
<protein>
    <submittedName>
        <fullName evidence="1">Uncharacterized protein</fullName>
    </submittedName>
</protein>
<evidence type="ECO:0000313" key="2">
    <source>
        <dbReference type="Proteomes" id="UP000626109"/>
    </source>
</evidence>
<reference evidence="1" key="1">
    <citation type="submission" date="2021-02" db="EMBL/GenBank/DDBJ databases">
        <authorList>
            <person name="Dougan E. K."/>
            <person name="Rhodes N."/>
            <person name="Thang M."/>
            <person name="Chan C."/>
        </authorList>
    </citation>
    <scope>NUCLEOTIDE SEQUENCE</scope>
</reference>
<dbReference type="EMBL" id="CAJNNW010017437">
    <property type="protein sequence ID" value="CAE8660945.1"/>
    <property type="molecule type" value="Genomic_DNA"/>
</dbReference>
<sequence length="153" mass="16772">MVVMRRPTLVIVDDDALVSWSLSLFACVFLCRRPPFARPSHSNYLTDSHCFCETMYMQFCTKQEARVAHGSLVSSCAIRCIGCGTASHTSACWIQSRFKVSLSTIMLANSFFLVVVSCRAVVSAAVNSLDAIIFHATPLLTVADSSPFSHLLT</sequence>
<name>A0A813J1K0_POLGL</name>
<feature type="non-terminal residue" evidence="1">
    <location>
        <position position="153"/>
    </location>
</feature>
<organism evidence="1 2">
    <name type="scientific">Polarella glacialis</name>
    <name type="common">Dinoflagellate</name>
    <dbReference type="NCBI Taxonomy" id="89957"/>
    <lineage>
        <taxon>Eukaryota</taxon>
        <taxon>Sar</taxon>
        <taxon>Alveolata</taxon>
        <taxon>Dinophyceae</taxon>
        <taxon>Suessiales</taxon>
        <taxon>Suessiaceae</taxon>
        <taxon>Polarella</taxon>
    </lineage>
</organism>
<dbReference type="AlphaFoldDB" id="A0A813J1K0"/>